<name>A0A067QQA3_ZOONE</name>
<dbReference type="InterPro" id="IPR050621">
    <property type="entry name" value="Tudor_domain_containing"/>
</dbReference>
<feature type="domain" description="HTH OST-type" evidence="6">
    <location>
        <begin position="168"/>
        <end position="241"/>
    </location>
</feature>
<evidence type="ECO:0000259" key="6">
    <source>
        <dbReference type="PROSITE" id="PS51644"/>
    </source>
</evidence>
<dbReference type="PANTHER" id="PTHR22948">
    <property type="entry name" value="TUDOR DOMAIN CONTAINING PROTEIN"/>
    <property type="match status" value="1"/>
</dbReference>
<dbReference type="Proteomes" id="UP000027135">
    <property type="component" value="Unassembled WGS sequence"/>
</dbReference>
<keyword evidence="8" id="KW-1185">Reference proteome</keyword>
<dbReference type="SMART" id="SM00333">
    <property type="entry name" value="TUDOR"/>
    <property type="match status" value="1"/>
</dbReference>
<dbReference type="InParanoid" id="A0A067QQA3"/>
<dbReference type="Gene3D" id="2.30.30.140">
    <property type="match status" value="1"/>
</dbReference>
<dbReference type="AlphaFoldDB" id="A0A067QQA3"/>
<keyword evidence="4" id="KW-0221">Differentiation</keyword>
<dbReference type="EMBL" id="KK853055">
    <property type="protein sequence ID" value="KDR11968.1"/>
    <property type="molecule type" value="Genomic_DNA"/>
</dbReference>
<dbReference type="PROSITE" id="PS51644">
    <property type="entry name" value="HTH_OST"/>
    <property type="match status" value="2"/>
</dbReference>
<keyword evidence="2" id="KW-0963">Cytoplasm</keyword>
<keyword evidence="4" id="KW-0744">Spermatogenesis</keyword>
<evidence type="ECO:0000256" key="2">
    <source>
        <dbReference type="ARBA" id="ARBA00022490"/>
    </source>
</evidence>
<organism evidence="7 8">
    <name type="scientific">Zootermopsis nevadensis</name>
    <name type="common">Dampwood termite</name>
    <dbReference type="NCBI Taxonomy" id="136037"/>
    <lineage>
        <taxon>Eukaryota</taxon>
        <taxon>Metazoa</taxon>
        <taxon>Ecdysozoa</taxon>
        <taxon>Arthropoda</taxon>
        <taxon>Hexapoda</taxon>
        <taxon>Insecta</taxon>
        <taxon>Pterygota</taxon>
        <taxon>Neoptera</taxon>
        <taxon>Polyneoptera</taxon>
        <taxon>Dictyoptera</taxon>
        <taxon>Blattodea</taxon>
        <taxon>Blattoidea</taxon>
        <taxon>Termitoidae</taxon>
        <taxon>Termopsidae</taxon>
        <taxon>Zootermopsis</taxon>
    </lineage>
</organism>
<dbReference type="InterPro" id="IPR025605">
    <property type="entry name" value="OST-HTH/LOTUS_dom"/>
</dbReference>
<dbReference type="InterPro" id="IPR035437">
    <property type="entry name" value="SNase_OB-fold_sf"/>
</dbReference>
<reference evidence="7 8" key="1">
    <citation type="journal article" date="2014" name="Nat. Commun.">
        <title>Molecular traces of alternative social organization in a termite genome.</title>
        <authorList>
            <person name="Terrapon N."/>
            <person name="Li C."/>
            <person name="Robertson H.M."/>
            <person name="Ji L."/>
            <person name="Meng X."/>
            <person name="Booth W."/>
            <person name="Chen Z."/>
            <person name="Childers C.P."/>
            <person name="Glastad K.M."/>
            <person name="Gokhale K."/>
            <person name="Gowin J."/>
            <person name="Gronenberg W."/>
            <person name="Hermansen R.A."/>
            <person name="Hu H."/>
            <person name="Hunt B.G."/>
            <person name="Huylmans A.K."/>
            <person name="Khalil S.M."/>
            <person name="Mitchell R.D."/>
            <person name="Munoz-Torres M.C."/>
            <person name="Mustard J.A."/>
            <person name="Pan H."/>
            <person name="Reese J.T."/>
            <person name="Scharf M.E."/>
            <person name="Sun F."/>
            <person name="Vogel H."/>
            <person name="Xiao J."/>
            <person name="Yang W."/>
            <person name="Yang Z."/>
            <person name="Yang Z."/>
            <person name="Zhou J."/>
            <person name="Zhu J."/>
            <person name="Brent C.S."/>
            <person name="Elsik C.G."/>
            <person name="Goodisman M.A."/>
            <person name="Liberles D.A."/>
            <person name="Roe R.M."/>
            <person name="Vargo E.L."/>
            <person name="Vilcinskas A."/>
            <person name="Wang J."/>
            <person name="Bornberg-Bauer E."/>
            <person name="Korb J."/>
            <person name="Zhang G."/>
            <person name="Liebig J."/>
        </authorList>
    </citation>
    <scope>NUCLEOTIDE SEQUENCE [LARGE SCALE GENOMIC DNA]</scope>
    <source>
        <tissue evidence="7">Whole organism</tissue>
    </source>
</reference>
<dbReference type="Pfam" id="PF12872">
    <property type="entry name" value="OST-HTH"/>
    <property type="match status" value="2"/>
</dbReference>
<dbReference type="GO" id="GO:0030154">
    <property type="term" value="P:cell differentiation"/>
    <property type="evidence" value="ECO:0007669"/>
    <property type="project" value="UniProtKB-ARBA"/>
</dbReference>
<dbReference type="GO" id="GO:0005737">
    <property type="term" value="C:cytoplasm"/>
    <property type="evidence" value="ECO:0007669"/>
    <property type="project" value="UniProtKB-SubCell"/>
</dbReference>
<evidence type="ECO:0000259" key="5">
    <source>
        <dbReference type="PROSITE" id="PS50304"/>
    </source>
</evidence>
<evidence type="ECO:0000313" key="8">
    <source>
        <dbReference type="Proteomes" id="UP000027135"/>
    </source>
</evidence>
<comment type="subcellular location">
    <subcellularLocation>
        <location evidence="1">Cytoplasm</location>
    </subcellularLocation>
</comment>
<dbReference type="Gene3D" id="3.30.420.610">
    <property type="entry name" value="LOTUS domain-like"/>
    <property type="match status" value="2"/>
</dbReference>
<dbReference type="Pfam" id="PF00567">
    <property type="entry name" value="TUDOR"/>
    <property type="match status" value="1"/>
</dbReference>
<evidence type="ECO:0000256" key="4">
    <source>
        <dbReference type="ARBA" id="ARBA00022871"/>
    </source>
</evidence>
<dbReference type="PANTHER" id="PTHR22948:SF76">
    <property type="entry name" value="FI20010P1-RELATED"/>
    <property type="match status" value="1"/>
</dbReference>
<dbReference type="OrthoDB" id="341421at2759"/>
<accession>A0A067QQA3</accession>
<dbReference type="InterPro" id="IPR002999">
    <property type="entry name" value="Tudor"/>
</dbReference>
<dbReference type="eggNOG" id="KOG2279">
    <property type="taxonomic scope" value="Eukaryota"/>
</dbReference>
<sequence length="1080" mass="120976">MLHENPQGVPVQTIEQELCSMQTLRNYGIYDGGGVYQLLNCLNHFLKVSKGMVYPLQNIKPVYRPKSVQSVIDCRDSNISNSGTVGYESCNDIHPQQNGAVEEDNELECKVNNEDDASISEEVHGRLGVGDVWTNREKTEEGINVILNSKSPIPDICTYNSACTSDIISERMKLNLRLLLDKYPGGIWCSELPHLYKEEFRVVLDYVSLGFVSVIQMASNIPDVFHCIKPDGTDWKLFDAQKKLPSQYSSYDIKSNKIVSTKMFPSVPSKVKKNIVKLLTYYSNGIPSDQLLSRYMEVFLTSFSIQEMGFDTMESFLLSLNDTVLHMRYVNKKILVYPHAYDTEPELGNPLPHITEPQDPFPDLYKPEVVGPKGTIPYENIPPETAPGGFLEVLVAEVYTPQNFWILLRGEKTHLALDRLMNDIQEFYNQEAKCYHMPDVTIRIGQYCMAPFNKEWHRACITAVHNLTDAQVLFVDYGTSSRVKKNELLFMHQDFSTFPVQAIKASLVNLMPADGAKKWPYEVNIRFLELVSDKNLIAVVSSVDHEARRLEVALVDTCGDEDVHINDVLVKEGLAEYKTNKLPSPPPQRIEADLAPLTVTVSRPPPGFSLGSKLWRQSSLSPTGSTLPEQTVTEIRGQSHLQSPLPNKSVLNVNASNFIPQSTSVPAASPLCDISMLTNTSLLQEQASLLQQFLLYDRYLQHQHLMASLMMPNPTLAYLVSQQTAAALANQYGVPRLNPPVMCTPTAIADRMENAEQLHLNILQVCPTSSPNSSLNEESLPPIIDKSSVSTKLLIGDSVETSDTGTKECLSVTSPGVSYSPVSNQINPQMCIHVHSSSQPAVDSIASQKEVTVLSQVRDEEKQNKFAVLSEASNNTVCTEFTYSMDTVQVKSHIMKSDPDGIDEQECMKESGEQIEDLSFDSDEIYRSDDDSEQEQWSVLEPHYVKEIEIARRTVHLINVSNTAFLCTEEVIRLFTDFRGRHVVLKMLDARQIIIPFHEIGRNDLPVVIDAIEAFNVVGVPKNVSGYIQGKVHLIPLKSVPHMLTLLNVQDRAVLRAVQEEIEKFDPSDIYWTGNINSAA</sequence>
<gene>
    <name evidence="7" type="ORF">L798_13621</name>
</gene>
<keyword evidence="3" id="KW-0677">Repeat</keyword>
<evidence type="ECO:0000256" key="3">
    <source>
        <dbReference type="ARBA" id="ARBA00022737"/>
    </source>
</evidence>
<evidence type="ECO:0000256" key="1">
    <source>
        <dbReference type="ARBA" id="ARBA00004496"/>
    </source>
</evidence>
<dbReference type="PROSITE" id="PS50304">
    <property type="entry name" value="TUDOR"/>
    <property type="match status" value="1"/>
</dbReference>
<protein>
    <submittedName>
        <fullName evidence="7">Tudor domain-containing protein 5</fullName>
    </submittedName>
</protein>
<dbReference type="SUPFAM" id="SSF63748">
    <property type="entry name" value="Tudor/PWWP/MBT"/>
    <property type="match status" value="1"/>
</dbReference>
<feature type="domain" description="Tudor" evidence="5">
    <location>
        <begin position="441"/>
        <end position="498"/>
    </location>
</feature>
<proteinExistence type="predicted"/>
<dbReference type="InterPro" id="IPR041966">
    <property type="entry name" value="LOTUS-like"/>
</dbReference>
<dbReference type="Gene3D" id="2.40.50.90">
    <property type="match status" value="1"/>
</dbReference>
<feature type="domain" description="HTH OST-type" evidence="6">
    <location>
        <begin position="267"/>
        <end position="340"/>
    </location>
</feature>
<dbReference type="GO" id="GO:0007283">
    <property type="term" value="P:spermatogenesis"/>
    <property type="evidence" value="ECO:0007669"/>
    <property type="project" value="UniProtKB-KW"/>
</dbReference>
<evidence type="ECO:0000313" key="7">
    <source>
        <dbReference type="EMBL" id="KDR11968.1"/>
    </source>
</evidence>
<dbReference type="STRING" id="136037.A0A067QQA3"/>